<name>A0A024SCW2_HYPJR</name>
<reference evidence="3" key="1">
    <citation type="journal article" date="2013" name="Ind. Biotechnol.">
        <title>Comparative genomics analysis of Trichoderma reesei strains.</title>
        <authorList>
            <person name="Koike H."/>
            <person name="Aerts A."/>
            <person name="LaButti K."/>
            <person name="Grigoriev I.V."/>
            <person name="Baker S.E."/>
        </authorList>
    </citation>
    <scope>NUCLEOTIDE SEQUENCE [LARGE SCALE GENOMIC DNA]</scope>
    <source>
        <strain evidence="3">ATCC 56765 / BCRC 32924 / NRRL 11460 / Rut C-30</strain>
    </source>
</reference>
<evidence type="ECO:0000313" key="2">
    <source>
        <dbReference type="EMBL" id="ETS02351.1"/>
    </source>
</evidence>
<feature type="region of interest" description="Disordered" evidence="1">
    <location>
        <begin position="1"/>
        <end position="21"/>
    </location>
</feature>
<dbReference type="Proteomes" id="UP000024376">
    <property type="component" value="Unassembled WGS sequence"/>
</dbReference>
<protein>
    <submittedName>
        <fullName evidence="2">Uncharacterized protein</fullName>
    </submittedName>
</protein>
<gene>
    <name evidence="2" type="ORF">M419DRAFT_118649</name>
</gene>
<evidence type="ECO:0000313" key="3">
    <source>
        <dbReference type="Proteomes" id="UP000024376"/>
    </source>
</evidence>
<dbReference type="EMBL" id="KI911145">
    <property type="protein sequence ID" value="ETS02351.1"/>
    <property type="molecule type" value="Genomic_DNA"/>
</dbReference>
<organism evidence="2 3">
    <name type="scientific">Hypocrea jecorina (strain ATCC 56765 / BCRC 32924 / NRRL 11460 / Rut C-30)</name>
    <name type="common">Trichoderma reesei</name>
    <dbReference type="NCBI Taxonomy" id="1344414"/>
    <lineage>
        <taxon>Eukaryota</taxon>
        <taxon>Fungi</taxon>
        <taxon>Dikarya</taxon>
        <taxon>Ascomycota</taxon>
        <taxon>Pezizomycotina</taxon>
        <taxon>Sordariomycetes</taxon>
        <taxon>Hypocreomycetidae</taxon>
        <taxon>Hypocreales</taxon>
        <taxon>Hypocreaceae</taxon>
        <taxon>Trichoderma</taxon>
    </lineage>
</organism>
<accession>A0A024SCW2</accession>
<dbReference type="HOGENOM" id="CLU_2998146_0_0_1"/>
<dbReference type="AlphaFoldDB" id="A0A024SCW2"/>
<evidence type="ECO:0000256" key="1">
    <source>
        <dbReference type="SAM" id="MobiDB-lite"/>
    </source>
</evidence>
<proteinExistence type="predicted"/>
<dbReference type="KEGG" id="trr:M419DRAFT_118649"/>
<sequence length="57" mass="6352">MFCPSHARQTDTLRSTGLDASRDAPRALCPEAAGWFELQRDCRRAQTQAGMRIVNGM</sequence>